<reference evidence="1 2" key="1">
    <citation type="submission" date="2020-08" db="EMBL/GenBank/DDBJ databases">
        <title>Emergence and comparative genomics analysis of Citrobacter in Fennec fox imported from North Africa to China.</title>
        <authorList>
            <person name="Zheng B."/>
        </authorList>
    </citation>
    <scope>NUCLEOTIDE SEQUENCE [LARGE SCALE GENOMIC DNA]</scope>
    <source>
        <strain evidence="1 2">FF141</strain>
    </source>
</reference>
<evidence type="ECO:0000313" key="2">
    <source>
        <dbReference type="Proteomes" id="UP000548504"/>
    </source>
</evidence>
<dbReference type="EMBL" id="JACLAG010000001">
    <property type="protein sequence ID" value="MBC2619671.1"/>
    <property type="molecule type" value="Genomic_DNA"/>
</dbReference>
<sequence length="527" mass="61979">MQASVPLRLLEVNSSLIWHWPYLQSVIAVMIRDQFNGLVINQQNLFSLLVSPSKYCQHGRENLLREHQEHLLYLQRLCRYCRTSGIRVWLQGEALPRGAKIQEKYPEYPLIDNSNADEIFWKNFYQHDLYEALEKLPDIDGAIVNLPRHQPYKANWVSILPYLYKTLRTLGKKMVLRDYMDDEAASWQLVNALQVLPPDVRVSIKAVAQGYRPGFVNNPLLTQLDGRIKWIEFDMWGLEYGWTLLPCYLLEEIQGRLSWVESMAGEELEAITGRLNWEWISNSSLINSVNSVNLHGLAMFGREIFMTEKQAFHCWLTDMLEHKVGTAEVNLFHQLYTCSYEWMRKTPYILGHVLHHYSQVPESYAQAVKQLQLHVRKSDDYALSTLFPVNDPDRGREQFQQLVLEKERALFLAQDSRNRLYQIIHSVAMSDEKRELFKRVWERVPWYTEMFNRVSRSVAMKMMVDNYGHQSGISLFELTKEINELRLLATRLSEWMDKEEQQQPHYLAMLFDPARLISLADSLTENE</sequence>
<dbReference type="AlphaFoldDB" id="A0A7X1BMF1"/>
<evidence type="ECO:0000313" key="1">
    <source>
        <dbReference type="EMBL" id="MBC2619671.1"/>
    </source>
</evidence>
<organism evidence="1 2">
    <name type="scientific">Citrobacter cronae</name>
    <dbReference type="NCBI Taxonomy" id="1748967"/>
    <lineage>
        <taxon>Bacteria</taxon>
        <taxon>Pseudomonadati</taxon>
        <taxon>Pseudomonadota</taxon>
        <taxon>Gammaproteobacteria</taxon>
        <taxon>Enterobacterales</taxon>
        <taxon>Enterobacteriaceae</taxon>
        <taxon>Citrobacter</taxon>
        <taxon>Citrobacter freundii complex</taxon>
    </lineage>
</organism>
<dbReference type="Proteomes" id="UP000548504">
    <property type="component" value="Unassembled WGS sequence"/>
</dbReference>
<accession>A0A7X1BMF1</accession>
<dbReference type="InterPro" id="IPR017853">
    <property type="entry name" value="GH"/>
</dbReference>
<gene>
    <name evidence="1" type="ORF">H7I73_08470</name>
</gene>
<protein>
    <submittedName>
        <fullName evidence="1">Uncharacterized protein</fullName>
    </submittedName>
</protein>
<dbReference type="SUPFAM" id="SSF51445">
    <property type="entry name" value="(Trans)glycosidases"/>
    <property type="match status" value="1"/>
</dbReference>
<proteinExistence type="predicted"/>
<comment type="caution">
    <text evidence="1">The sequence shown here is derived from an EMBL/GenBank/DDBJ whole genome shotgun (WGS) entry which is preliminary data.</text>
</comment>
<dbReference type="RefSeq" id="WP_085048072.1">
    <property type="nucleotide sequence ID" value="NZ_JACLAG010000001.1"/>
</dbReference>
<name>A0A7X1BMF1_9ENTR</name>